<keyword evidence="4" id="KW-1185">Reference proteome</keyword>
<protein>
    <recommendedName>
        <fullName evidence="2">DUF3741 domain-containing protein</fullName>
    </recommendedName>
</protein>
<proteinExistence type="predicted"/>
<gene>
    <name evidence="3" type="ORF">L1049_024684</name>
</gene>
<accession>A0AAP0X5B5</accession>
<name>A0AAP0X5B5_LIQFO</name>
<feature type="compositionally biased region" description="Basic and acidic residues" evidence="1">
    <location>
        <begin position="127"/>
        <end position="137"/>
    </location>
</feature>
<sequence>MGGLLNLFEFNQGSMARKFLTHKRHVGGLEAPRNSLELPVETSQSYCAVGDDVSISYQMNQDWSEKSYPTKASMKRLINEEISKRPNTRHNAPSIVARLMGMDVLPLDTKLAVQPIEKKNEHMGITTSKKERTEKSSVGHVPSKSNSCREELNSFHHNKDRDPDLWSSSLNLGKPKRREHPQEEELQKFKKEFEAWQAARLRECSRVVELESIPRQLLAQENLNKDKMALYANSGRTGSEKPVELKGHTVKSRPHERGDLQHHGYKLELFPTGQKESISLRSNTIGRDFKESPLMSFGSEIG</sequence>
<feature type="compositionally biased region" description="Basic and acidic residues" evidence="1">
    <location>
        <begin position="147"/>
        <end position="164"/>
    </location>
</feature>
<dbReference type="PANTHER" id="PTHR40836:SF4">
    <property type="entry name" value="RB1-INDUCIBLE COILED-COIL PROTEIN"/>
    <property type="match status" value="1"/>
</dbReference>
<dbReference type="AlphaFoldDB" id="A0AAP0X5B5"/>
<reference evidence="3 4" key="1">
    <citation type="journal article" date="2024" name="Plant J.">
        <title>Genome sequences and population genomics reveal climatic adaptation and genomic divergence between two closely related sweetgum species.</title>
        <authorList>
            <person name="Xu W.Q."/>
            <person name="Ren C.Q."/>
            <person name="Zhang X.Y."/>
            <person name="Comes H.P."/>
            <person name="Liu X.H."/>
            <person name="Li Y.G."/>
            <person name="Kettle C.J."/>
            <person name="Jalonen R."/>
            <person name="Gaisberger H."/>
            <person name="Ma Y.Z."/>
            <person name="Qiu Y.X."/>
        </authorList>
    </citation>
    <scope>NUCLEOTIDE SEQUENCE [LARGE SCALE GENOMIC DNA]</scope>
    <source>
        <strain evidence="3">Hangzhou</strain>
    </source>
</reference>
<dbReference type="Proteomes" id="UP001415857">
    <property type="component" value="Unassembled WGS sequence"/>
</dbReference>
<dbReference type="PANTHER" id="PTHR40836">
    <property type="entry name" value="RB1-INDUCIBLE COILED-COIL PROTEIN"/>
    <property type="match status" value="1"/>
</dbReference>
<evidence type="ECO:0000259" key="2">
    <source>
        <dbReference type="Pfam" id="PF14383"/>
    </source>
</evidence>
<dbReference type="InterPro" id="IPR032795">
    <property type="entry name" value="DUF3741-assoc"/>
</dbReference>
<feature type="domain" description="DUF3741" evidence="2">
    <location>
        <begin position="92"/>
        <end position="106"/>
    </location>
</feature>
<evidence type="ECO:0000256" key="1">
    <source>
        <dbReference type="SAM" id="MobiDB-lite"/>
    </source>
</evidence>
<evidence type="ECO:0000313" key="3">
    <source>
        <dbReference type="EMBL" id="KAK9285490.1"/>
    </source>
</evidence>
<dbReference type="EMBL" id="JBBPBK010000005">
    <property type="protein sequence ID" value="KAK9285490.1"/>
    <property type="molecule type" value="Genomic_DNA"/>
</dbReference>
<comment type="caution">
    <text evidence="3">The sequence shown here is derived from an EMBL/GenBank/DDBJ whole genome shotgun (WGS) entry which is preliminary data.</text>
</comment>
<organism evidence="3 4">
    <name type="scientific">Liquidambar formosana</name>
    <name type="common">Formosan gum</name>
    <dbReference type="NCBI Taxonomy" id="63359"/>
    <lineage>
        <taxon>Eukaryota</taxon>
        <taxon>Viridiplantae</taxon>
        <taxon>Streptophyta</taxon>
        <taxon>Embryophyta</taxon>
        <taxon>Tracheophyta</taxon>
        <taxon>Spermatophyta</taxon>
        <taxon>Magnoliopsida</taxon>
        <taxon>eudicotyledons</taxon>
        <taxon>Gunneridae</taxon>
        <taxon>Pentapetalae</taxon>
        <taxon>Saxifragales</taxon>
        <taxon>Altingiaceae</taxon>
        <taxon>Liquidambar</taxon>
    </lineage>
</organism>
<feature type="region of interest" description="Disordered" evidence="1">
    <location>
        <begin position="127"/>
        <end position="184"/>
    </location>
</feature>
<dbReference type="Pfam" id="PF14383">
    <property type="entry name" value="VARLMGL"/>
    <property type="match status" value="1"/>
</dbReference>
<evidence type="ECO:0000313" key="4">
    <source>
        <dbReference type="Proteomes" id="UP001415857"/>
    </source>
</evidence>